<feature type="compositionally biased region" description="Pro residues" evidence="2">
    <location>
        <begin position="421"/>
        <end position="431"/>
    </location>
</feature>
<evidence type="ECO:0000313" key="3">
    <source>
        <dbReference type="EMBL" id="KKW13349.1"/>
    </source>
</evidence>
<dbReference type="Proteomes" id="UP000034588">
    <property type="component" value="Unassembled WGS sequence"/>
</dbReference>
<feature type="coiled-coil region" evidence="1">
    <location>
        <begin position="150"/>
        <end position="181"/>
    </location>
</feature>
<evidence type="ECO:0000256" key="2">
    <source>
        <dbReference type="SAM" id="MobiDB-lite"/>
    </source>
</evidence>
<feature type="region of interest" description="Disordered" evidence="2">
    <location>
        <begin position="239"/>
        <end position="280"/>
    </location>
</feature>
<evidence type="ECO:0000256" key="1">
    <source>
        <dbReference type="SAM" id="Coils"/>
    </source>
</evidence>
<reference evidence="3 4" key="1">
    <citation type="journal article" date="2015" name="Nature">
        <title>rRNA introns, odd ribosomes, and small enigmatic genomes across a large radiation of phyla.</title>
        <authorList>
            <person name="Brown C.T."/>
            <person name="Hug L.A."/>
            <person name="Thomas B.C."/>
            <person name="Sharon I."/>
            <person name="Castelle C.J."/>
            <person name="Singh A."/>
            <person name="Wilkins M.J."/>
            <person name="Williams K.H."/>
            <person name="Banfield J.F."/>
        </authorList>
    </citation>
    <scope>NUCLEOTIDE SEQUENCE [LARGE SCALE GENOMIC DNA]</scope>
</reference>
<proteinExistence type="predicted"/>
<dbReference type="Gene3D" id="1.20.140.160">
    <property type="match status" value="1"/>
</dbReference>
<feature type="compositionally biased region" description="Basic and acidic residues" evidence="2">
    <location>
        <begin position="248"/>
        <end position="280"/>
    </location>
</feature>
<gene>
    <name evidence="3" type="ORF">UY48_C0002G0040</name>
</gene>
<protein>
    <recommendedName>
        <fullName evidence="5">RNA polymerase sigma factor</fullName>
    </recommendedName>
</protein>
<sequence length="991" mass="110612">MLRFSLSDFSALMKSLVPSPEPPTPVTQAWGFLVKGTQRKYTDPGEGSSHSGGHWAMIGGAWGKPHKAKLAPGMKVHYKHPGTERKKTAEVHQIHKNKQGEVMGVTVVKRHSTTGSEIARHRLDPAVIMGKADPTAEGQFAGREAVAKQRQAAQEREQTIRKELEEAKQQSKERIAAAVAAEEAKIQEFTSSHARKQARIKAKARLDQLRKTEQTRLKEMTQAARKFVEAGYAQIEERREQAQQQAEQARKKAEKQRAKATAKEAAQREAEKQAATEVARQAEAKRAANLEWAQVGTLARARRPDGKTETALIVQRKDVGGGEGEHGAATFVRVQFADGQVARVHVEQLEKTRAKKLSAQKVHPTLKVGFEVDYGKQASGTLVKITEKTATVRDARGDEHRVKREQVRPHLPKGAEAVLPGAPPEAAPPPPRADVRLRDEILEQEGGAAWDAYRQREDALIETLRPDVQRVAAQAAAPHIFLEQYGYTGSTPEGLGGKSTNLYGDVEAIALEAALYGARDLEMKRRQGKTPDISQKDFIQRRVWSEVKTFLRQNTGPLQVPERVTTALRNLRRAEERLLSQYGREATAQELANALGLKPTAKMTPEQRVEELQQVRLAMSQVVANESDEGVTEEPWETVADPAWERREEAAKQTELAYAVERALFRLKPKEREVVGVYKEYGDQLSVTELAGKAKVAREEWKPLLEATFAKLRAMPELKEIAQWFLKKSLGGMDTGTQRLLKALWPAKRAWGWVLRKAFDATAHPRARKGETGKYRAGRFVPLGQGRQANPEPLKRIGVTSDREGKSPERVRLQMEFFTKQLQKIPGVSHVSVKEGRGGWQGGGEITWVTTYRGDGEAKKLLARLGKATNQDAVLITEETMKDDPEAQPRGEITFTHRLSKASIEGIEQALAKLKFGGWTWVTAGRKTRLVLIHVPPWAEWDAETHRNKVQEAGQILQQVGVSNQVTFRPMKVEVMEDYDAILRRREKVAA</sequence>
<dbReference type="AlphaFoldDB" id="A0A0G1Z3H8"/>
<comment type="caution">
    <text evidence="3">The sequence shown here is derived from an EMBL/GenBank/DDBJ whole genome shotgun (WGS) entry which is preliminary data.</text>
</comment>
<organism evidence="3 4">
    <name type="scientific">Candidatus Gottesmanbacteria bacterium GW2011_GWB1_49_7</name>
    <dbReference type="NCBI Taxonomy" id="1618448"/>
    <lineage>
        <taxon>Bacteria</taxon>
        <taxon>Candidatus Gottesmaniibacteriota</taxon>
    </lineage>
</organism>
<dbReference type="SUPFAM" id="SSF88659">
    <property type="entry name" value="Sigma3 and sigma4 domains of RNA polymerase sigma factors"/>
    <property type="match status" value="2"/>
</dbReference>
<evidence type="ECO:0000313" key="4">
    <source>
        <dbReference type="Proteomes" id="UP000034588"/>
    </source>
</evidence>
<name>A0A0G1Z3H8_9BACT</name>
<accession>A0A0G1Z3H8</accession>
<keyword evidence="1" id="KW-0175">Coiled coil</keyword>
<evidence type="ECO:0008006" key="5">
    <source>
        <dbReference type="Google" id="ProtNLM"/>
    </source>
</evidence>
<dbReference type="InterPro" id="IPR013324">
    <property type="entry name" value="RNA_pol_sigma_r3/r4-like"/>
</dbReference>
<feature type="region of interest" description="Disordered" evidence="2">
    <location>
        <begin position="410"/>
        <end position="431"/>
    </location>
</feature>
<dbReference type="EMBL" id="LCQD01000002">
    <property type="protein sequence ID" value="KKW13349.1"/>
    <property type="molecule type" value="Genomic_DNA"/>
</dbReference>